<reference evidence="2 3" key="1">
    <citation type="submission" date="2020-02" db="EMBL/GenBank/DDBJ databases">
        <title>Draft genome sequence of Haematococcus lacustris strain NIES-144.</title>
        <authorList>
            <person name="Morimoto D."/>
            <person name="Nakagawa S."/>
            <person name="Yoshida T."/>
            <person name="Sawayama S."/>
        </authorList>
    </citation>
    <scope>NUCLEOTIDE SEQUENCE [LARGE SCALE GENOMIC DNA]</scope>
    <source>
        <strain evidence="2 3">NIES-144</strain>
    </source>
</reference>
<name>A0A699ZAQ4_HAELA</name>
<feature type="non-terminal residue" evidence="2">
    <location>
        <position position="1"/>
    </location>
</feature>
<evidence type="ECO:0000313" key="2">
    <source>
        <dbReference type="EMBL" id="GFH16208.1"/>
    </source>
</evidence>
<dbReference type="AlphaFoldDB" id="A0A699ZAQ4"/>
<dbReference type="Gene3D" id="3.30.70.1230">
    <property type="entry name" value="Nucleotide cyclase"/>
    <property type="match status" value="2"/>
</dbReference>
<feature type="region of interest" description="Disordered" evidence="1">
    <location>
        <begin position="84"/>
        <end position="104"/>
    </location>
</feature>
<feature type="non-terminal residue" evidence="2">
    <location>
        <position position="323"/>
    </location>
</feature>
<evidence type="ECO:0000256" key="1">
    <source>
        <dbReference type="SAM" id="MobiDB-lite"/>
    </source>
</evidence>
<sequence length="323" mass="34612">MMTNPTAATASAPENKGLTFQQQCSEAWLLHRWSPTDPVARQSILTDNMLSGVQLKGIAGCRAASQQGPSQPAEASAAPGTGSLLSRILTTSPGRSADANDGAGSDIPMVSRGGVLVFCGLQVRTALCGVCQSELTVKRCRVAGTARVTYAGEAVDIAQELASSGQAGMTLIPQKTFRMLPIELMSHEHMFCHYGEYQLTSELPALDVYLALHKQLIGRLSLYKPLSIRPSGLMLSSGVLSAPVQTAAMVFTHMVGVQALLAWNYDLTLEALEVFVYLAQEELQCQGGYLVEHVSGFMLTAFLKPAAAILWSLRVQDAMMHEP</sequence>
<accession>A0A699ZAQ4</accession>
<proteinExistence type="predicted"/>
<evidence type="ECO:0000313" key="3">
    <source>
        <dbReference type="Proteomes" id="UP000485058"/>
    </source>
</evidence>
<organism evidence="2 3">
    <name type="scientific">Haematococcus lacustris</name>
    <name type="common">Green alga</name>
    <name type="synonym">Haematococcus pluvialis</name>
    <dbReference type="NCBI Taxonomy" id="44745"/>
    <lineage>
        <taxon>Eukaryota</taxon>
        <taxon>Viridiplantae</taxon>
        <taxon>Chlorophyta</taxon>
        <taxon>core chlorophytes</taxon>
        <taxon>Chlorophyceae</taxon>
        <taxon>CS clade</taxon>
        <taxon>Chlamydomonadales</taxon>
        <taxon>Haematococcaceae</taxon>
        <taxon>Haematococcus</taxon>
    </lineage>
</organism>
<keyword evidence="3" id="KW-1185">Reference proteome</keyword>
<gene>
    <name evidence="2" type="ORF">HaLaN_12587</name>
</gene>
<dbReference type="InterPro" id="IPR029787">
    <property type="entry name" value="Nucleotide_cyclase"/>
</dbReference>
<dbReference type="Proteomes" id="UP000485058">
    <property type="component" value="Unassembled WGS sequence"/>
</dbReference>
<comment type="caution">
    <text evidence="2">The sequence shown here is derived from an EMBL/GenBank/DDBJ whole genome shotgun (WGS) entry which is preliminary data.</text>
</comment>
<dbReference type="SUPFAM" id="SSF55073">
    <property type="entry name" value="Nucleotide cyclase"/>
    <property type="match status" value="1"/>
</dbReference>
<protein>
    <submittedName>
        <fullName evidence="2">Guanylate cyclase domain-containing protein</fullName>
    </submittedName>
</protein>
<dbReference type="EMBL" id="BLLF01000961">
    <property type="protein sequence ID" value="GFH16208.1"/>
    <property type="molecule type" value="Genomic_DNA"/>
</dbReference>